<gene>
    <name evidence="3" type="ORF">IAB68_04780</name>
</gene>
<evidence type="ECO:0000313" key="3">
    <source>
        <dbReference type="EMBL" id="HIU40595.1"/>
    </source>
</evidence>
<organism evidence="3 4">
    <name type="scientific">Candidatus Aphodocola excrementigallinarum</name>
    <dbReference type="NCBI Taxonomy" id="2840670"/>
    <lineage>
        <taxon>Bacteria</taxon>
        <taxon>Bacillati</taxon>
        <taxon>Bacillota</taxon>
        <taxon>Bacilli</taxon>
        <taxon>Candidatus Aphodocola</taxon>
    </lineage>
</organism>
<evidence type="ECO:0000259" key="2">
    <source>
        <dbReference type="Pfam" id="PF01464"/>
    </source>
</evidence>
<dbReference type="Proteomes" id="UP000824074">
    <property type="component" value="Unassembled WGS sequence"/>
</dbReference>
<dbReference type="Pfam" id="PF01464">
    <property type="entry name" value="SLT"/>
    <property type="match status" value="1"/>
</dbReference>
<name>A0A9D1IMZ5_9FIRM</name>
<dbReference type="EMBL" id="DVMT01000048">
    <property type="protein sequence ID" value="HIU40595.1"/>
    <property type="molecule type" value="Genomic_DNA"/>
</dbReference>
<feature type="region of interest" description="Disordered" evidence="1">
    <location>
        <begin position="165"/>
        <end position="198"/>
    </location>
</feature>
<accession>A0A9D1IMZ5</accession>
<dbReference type="PANTHER" id="PTHR37423:SF2">
    <property type="entry name" value="MEMBRANE-BOUND LYTIC MUREIN TRANSGLYCOSYLASE C"/>
    <property type="match status" value="1"/>
</dbReference>
<reference evidence="3" key="1">
    <citation type="submission" date="2020-10" db="EMBL/GenBank/DDBJ databases">
        <authorList>
            <person name="Gilroy R."/>
        </authorList>
    </citation>
    <scope>NUCLEOTIDE SEQUENCE</scope>
    <source>
        <strain evidence="3">CHK193-30670</strain>
    </source>
</reference>
<comment type="caution">
    <text evidence="3">The sequence shown here is derived from an EMBL/GenBank/DDBJ whole genome shotgun (WGS) entry which is preliminary data.</text>
</comment>
<sequence length="393" mass="44458">MSEINIYKSGNTLSAIMFDSYRNKYKVFYDNEVLDILNIIKKHKSKIENVFYSDDDINFDLTDTKIILSDKSKLKKDKRFDFIFKYLEDKNYKLHKTRWQKVGAIGLALLISTIGIVSVKAANDTTLNDQTYSLPESTYSDDSALSLEDVNEIVEVNEDNIETINENVAKETNHKDEKPVPNEGKEQEKTDNTNDENISEVLEDELDIGSMSDSEKLEYVKEHYGNIIDRYANTYGLDSNLITAIATQERGKHSDVVDSGGAIGLMQIQVGVWDGHSVTAYNYDTGKEETVEISLEKLKDVNFNIKIGCMIFQSYLKEMDDNVIAAIQSYNMGTGSVKKIIVTYATASGKTYDAIISNPDDTGWLDYRTSSFPGDPDYVENVTRYYPSNGIKK</sequence>
<protein>
    <submittedName>
        <fullName evidence="3">Transglycosylase SLT domain-containing protein</fullName>
    </submittedName>
</protein>
<feature type="domain" description="Transglycosylase SLT" evidence="2">
    <location>
        <begin position="228"/>
        <end position="344"/>
    </location>
</feature>
<dbReference type="InterPro" id="IPR008258">
    <property type="entry name" value="Transglycosylase_SLT_dom_1"/>
</dbReference>
<dbReference type="PANTHER" id="PTHR37423">
    <property type="entry name" value="SOLUBLE LYTIC MUREIN TRANSGLYCOSYLASE-RELATED"/>
    <property type="match status" value="1"/>
</dbReference>
<dbReference type="InterPro" id="IPR023346">
    <property type="entry name" value="Lysozyme-like_dom_sf"/>
</dbReference>
<evidence type="ECO:0000256" key="1">
    <source>
        <dbReference type="SAM" id="MobiDB-lite"/>
    </source>
</evidence>
<dbReference type="AlphaFoldDB" id="A0A9D1IMZ5"/>
<evidence type="ECO:0000313" key="4">
    <source>
        <dbReference type="Proteomes" id="UP000824074"/>
    </source>
</evidence>
<reference evidence="3" key="2">
    <citation type="journal article" date="2021" name="PeerJ">
        <title>Extensive microbial diversity within the chicken gut microbiome revealed by metagenomics and culture.</title>
        <authorList>
            <person name="Gilroy R."/>
            <person name="Ravi A."/>
            <person name="Getino M."/>
            <person name="Pursley I."/>
            <person name="Horton D.L."/>
            <person name="Alikhan N.F."/>
            <person name="Baker D."/>
            <person name="Gharbi K."/>
            <person name="Hall N."/>
            <person name="Watson M."/>
            <person name="Adriaenssens E.M."/>
            <person name="Foster-Nyarko E."/>
            <person name="Jarju S."/>
            <person name="Secka A."/>
            <person name="Antonio M."/>
            <person name="Oren A."/>
            <person name="Chaudhuri R.R."/>
            <person name="La Ragione R."/>
            <person name="Hildebrand F."/>
            <person name="Pallen M.J."/>
        </authorList>
    </citation>
    <scope>NUCLEOTIDE SEQUENCE</scope>
    <source>
        <strain evidence="3">CHK193-30670</strain>
    </source>
</reference>
<dbReference type="Gene3D" id="1.10.530.10">
    <property type="match status" value="1"/>
</dbReference>
<proteinExistence type="predicted"/>
<dbReference type="SUPFAM" id="SSF53955">
    <property type="entry name" value="Lysozyme-like"/>
    <property type="match status" value="1"/>
</dbReference>
<feature type="compositionally biased region" description="Basic and acidic residues" evidence="1">
    <location>
        <begin position="168"/>
        <end position="192"/>
    </location>
</feature>